<evidence type="ECO:0000256" key="1">
    <source>
        <dbReference type="SAM" id="MobiDB-lite"/>
    </source>
</evidence>
<evidence type="ECO:0000313" key="2">
    <source>
        <dbReference type="EMBL" id="WAT01013.1"/>
    </source>
</evidence>
<accession>A0ABY7HP69</accession>
<keyword evidence="3" id="KW-1185">Reference proteome</keyword>
<dbReference type="RefSeq" id="WP_269127977.1">
    <property type="nucleotide sequence ID" value="NZ_CP114058.1"/>
</dbReference>
<gene>
    <name evidence="2" type="ORF">O1V66_19955</name>
</gene>
<name>A0ABY7HP69_9GAMM</name>
<sequence length="317" mass="35512">MTFNFSHNVHEVVLSIEPDKQSFIGRLLKRKETESFAKLSNSDRALAFAISDLKALAEEHNEDLIITDDQIHLSHKLAGLLDSHAAQTLSFPPLIDLTLKTDIEGSLGSSSFRLQHEWLRNGVRQSPRRIGSILSTSQGLRRLPLWMMEAVEVAENFTPGGGEASDWEAMARFRQSLDPGVKMGSEIDAVRVSMTDFLQGLEVRLADRFSISATQNQDEADFEIVPFSGKSIDGLGEAGETVSESDGELTGNMLHRFQQRVRTQGVSTCLSCWRRQLFSRRQKRTPNFGSDGKQTKSANRRAIVIYSKSKTRDYRGH</sequence>
<dbReference type="Proteomes" id="UP001164712">
    <property type="component" value="Chromosome"/>
</dbReference>
<evidence type="ECO:0000313" key="3">
    <source>
        <dbReference type="Proteomes" id="UP001164712"/>
    </source>
</evidence>
<dbReference type="EMBL" id="CP114058">
    <property type="protein sequence ID" value="WAT01013.1"/>
    <property type="molecule type" value="Genomic_DNA"/>
</dbReference>
<protein>
    <submittedName>
        <fullName evidence="2">Uncharacterized protein</fullName>
    </submittedName>
</protein>
<feature type="region of interest" description="Disordered" evidence="1">
    <location>
        <begin position="283"/>
        <end position="302"/>
    </location>
</feature>
<organism evidence="2 3">
    <name type="scientific">Rouxiella chamberiensis</name>
    <dbReference type="NCBI Taxonomy" id="1513468"/>
    <lineage>
        <taxon>Bacteria</taxon>
        <taxon>Pseudomonadati</taxon>
        <taxon>Pseudomonadota</taxon>
        <taxon>Gammaproteobacteria</taxon>
        <taxon>Enterobacterales</taxon>
        <taxon>Yersiniaceae</taxon>
        <taxon>Rouxiella</taxon>
    </lineage>
</organism>
<reference evidence="2" key="1">
    <citation type="submission" date="2022-12" db="EMBL/GenBank/DDBJ databases">
        <title>Complete genome sequence of an Australian strain of Rouxiella badensis DAR84756 and resolution of the R. badensis DSM100043 and R. chamberiensis DSM28324 genomes.</title>
        <authorList>
            <person name="Paul S."/>
            <person name="Anderson P.J."/>
            <person name="Maynard G."/>
            <person name="Dyall-Smith M."/>
            <person name="Kudinha T."/>
        </authorList>
    </citation>
    <scope>NUCLEOTIDE SEQUENCE</scope>
    <source>
        <strain evidence="2">DSM 28324</strain>
    </source>
</reference>
<proteinExistence type="predicted"/>